<sequence>MADIVPLLSNSTISSWVVDSGATHHITYNKEVLNNVKTSGKEGSNGLQLPTGNKAGITHTLILRGLYIKDGLYSGKVLQIAKESEGLYILRECAKASGITIYIIKKEESTKYTWVCLIQSKCEVYVVLKNFISVIKTQFDVNIKILRNDNGTKFFNSKCNELLYSFGIIHQSSCSYTYQQNGTVERKHRHIMELSENAQFPEPLSTPTYSEQNTPASPAIAPEPHPNSPEPHEPSTTDTNTTSAEEDSIPDNEEIPGPLLPQQVDTASSSPSQPPSPPAFYLKSFSVVIEPKTYKEVAADQNWVHVMEQKIKALEDNHSWEIVNLPADKQVIGSKWVYKVKHKANSEIDMYKARLVAKGYTQQEGLDYHETPIAKM</sequence>
<evidence type="ECO:0000313" key="1">
    <source>
        <dbReference type="Proteomes" id="UP000790787"/>
    </source>
</evidence>
<name>A0AC58USK1_TOBAC</name>
<reference evidence="2" key="2">
    <citation type="submission" date="2025-08" db="UniProtKB">
        <authorList>
            <consortium name="RefSeq"/>
        </authorList>
    </citation>
    <scope>IDENTIFICATION</scope>
    <source>
        <tissue evidence="2">Leaf</tissue>
    </source>
</reference>
<accession>A0AC58USK1</accession>
<dbReference type="Proteomes" id="UP000790787">
    <property type="component" value="Chromosome 6"/>
</dbReference>
<organism evidence="1 2">
    <name type="scientific">Nicotiana tabacum</name>
    <name type="common">Common tobacco</name>
    <dbReference type="NCBI Taxonomy" id="4097"/>
    <lineage>
        <taxon>Eukaryota</taxon>
        <taxon>Viridiplantae</taxon>
        <taxon>Streptophyta</taxon>
        <taxon>Embryophyta</taxon>
        <taxon>Tracheophyta</taxon>
        <taxon>Spermatophyta</taxon>
        <taxon>Magnoliopsida</taxon>
        <taxon>eudicotyledons</taxon>
        <taxon>Gunneridae</taxon>
        <taxon>Pentapetalae</taxon>
        <taxon>asterids</taxon>
        <taxon>lamiids</taxon>
        <taxon>Solanales</taxon>
        <taxon>Solanaceae</taxon>
        <taxon>Nicotianoideae</taxon>
        <taxon>Nicotianeae</taxon>
        <taxon>Nicotiana</taxon>
    </lineage>
</organism>
<reference evidence="1" key="1">
    <citation type="journal article" date="2014" name="Nat. Commun.">
        <title>The tobacco genome sequence and its comparison with those of tomato and potato.</title>
        <authorList>
            <person name="Sierro N."/>
            <person name="Battey J.N."/>
            <person name="Ouadi S."/>
            <person name="Bakaher N."/>
            <person name="Bovet L."/>
            <person name="Willig A."/>
            <person name="Goepfert S."/>
            <person name="Peitsch M.C."/>
            <person name="Ivanov N.V."/>
        </authorList>
    </citation>
    <scope>NUCLEOTIDE SEQUENCE [LARGE SCALE GENOMIC DNA]</scope>
</reference>
<proteinExistence type="predicted"/>
<protein>
    <submittedName>
        <fullName evidence="2">Uncharacterized protein LOC107806618</fullName>
    </submittedName>
</protein>
<evidence type="ECO:0000313" key="2">
    <source>
        <dbReference type="RefSeq" id="XP_075112463.1"/>
    </source>
</evidence>
<dbReference type="RefSeq" id="XP_075112463.1">
    <property type="nucleotide sequence ID" value="XM_075256362.1"/>
</dbReference>
<keyword evidence="1" id="KW-1185">Reference proteome</keyword>
<gene>
    <name evidence="2" type="primary">LOC107806618</name>
</gene>